<dbReference type="Proteomes" id="UP000092445">
    <property type="component" value="Unassembled WGS sequence"/>
</dbReference>
<feature type="transmembrane region" description="Helical" evidence="1">
    <location>
        <begin position="12"/>
        <end position="37"/>
    </location>
</feature>
<evidence type="ECO:0000256" key="1">
    <source>
        <dbReference type="SAM" id="Phobius"/>
    </source>
</evidence>
<evidence type="ECO:0000313" key="2">
    <source>
        <dbReference type="EnsemblMetazoa" id="GPAI000357-PA"/>
    </source>
</evidence>
<keyword evidence="1" id="KW-1133">Transmembrane helix</keyword>
<dbReference type="VEuPathDB" id="VectorBase:GPAI000357"/>
<dbReference type="EnsemblMetazoa" id="GPAI000357-RA">
    <property type="protein sequence ID" value="GPAI000357-PA"/>
    <property type="gene ID" value="GPAI000357"/>
</dbReference>
<reference evidence="3" key="1">
    <citation type="submission" date="2014-03" db="EMBL/GenBank/DDBJ databases">
        <authorList>
            <person name="Aksoy S."/>
            <person name="Warren W."/>
            <person name="Wilson R.K."/>
        </authorList>
    </citation>
    <scope>NUCLEOTIDE SEQUENCE [LARGE SCALE GENOMIC DNA]</scope>
    <source>
        <strain evidence="3">IAEA</strain>
    </source>
</reference>
<sequence length="109" mass="12566">MCILKFEYPRSFIMFNGNINCCCGLLISLIGFVGCLVSKIWRTLSEQKTPGEWMKIMHGRNYRRISSYYLFKAVRQPRVSARKLKIVRGSFIGFVAKFTLDLSDSSLNV</sequence>
<reference evidence="2" key="2">
    <citation type="submission" date="2020-05" db="UniProtKB">
        <authorList>
            <consortium name="EnsemblMetazoa"/>
        </authorList>
    </citation>
    <scope>IDENTIFICATION</scope>
    <source>
        <strain evidence="2">IAEA</strain>
    </source>
</reference>
<name>A0A1A9Z0K4_GLOPL</name>
<keyword evidence="3" id="KW-1185">Reference proteome</keyword>
<protein>
    <submittedName>
        <fullName evidence="2">Uncharacterized protein</fullName>
    </submittedName>
</protein>
<dbReference type="AlphaFoldDB" id="A0A1A9Z0K4"/>
<keyword evidence="1" id="KW-0812">Transmembrane</keyword>
<organism evidence="2 3">
    <name type="scientific">Glossina pallidipes</name>
    <name type="common">Tsetse fly</name>
    <dbReference type="NCBI Taxonomy" id="7398"/>
    <lineage>
        <taxon>Eukaryota</taxon>
        <taxon>Metazoa</taxon>
        <taxon>Ecdysozoa</taxon>
        <taxon>Arthropoda</taxon>
        <taxon>Hexapoda</taxon>
        <taxon>Insecta</taxon>
        <taxon>Pterygota</taxon>
        <taxon>Neoptera</taxon>
        <taxon>Endopterygota</taxon>
        <taxon>Diptera</taxon>
        <taxon>Brachycera</taxon>
        <taxon>Muscomorpha</taxon>
        <taxon>Hippoboscoidea</taxon>
        <taxon>Glossinidae</taxon>
        <taxon>Glossina</taxon>
    </lineage>
</organism>
<dbReference type="PROSITE" id="PS51257">
    <property type="entry name" value="PROKAR_LIPOPROTEIN"/>
    <property type="match status" value="1"/>
</dbReference>
<proteinExistence type="predicted"/>
<keyword evidence="1" id="KW-0472">Membrane</keyword>
<evidence type="ECO:0000313" key="3">
    <source>
        <dbReference type="Proteomes" id="UP000092445"/>
    </source>
</evidence>
<accession>A0A1A9Z0K4</accession>